<dbReference type="SUPFAM" id="SSF52833">
    <property type="entry name" value="Thioredoxin-like"/>
    <property type="match status" value="1"/>
</dbReference>
<dbReference type="PROSITE" id="PS51352">
    <property type="entry name" value="THIOREDOXIN_2"/>
    <property type="match status" value="1"/>
</dbReference>
<dbReference type="PANTHER" id="PTHR45663:SF11">
    <property type="entry name" value="GEO12009P1"/>
    <property type="match status" value="1"/>
</dbReference>
<evidence type="ECO:0000256" key="1">
    <source>
        <dbReference type="ARBA" id="ARBA00022448"/>
    </source>
</evidence>
<dbReference type="PRINTS" id="PR00421">
    <property type="entry name" value="THIOREDOXIN"/>
</dbReference>
<dbReference type="Pfam" id="PF00085">
    <property type="entry name" value="Thioredoxin"/>
    <property type="match status" value="1"/>
</dbReference>
<dbReference type="PIRSF" id="PIRSF000077">
    <property type="entry name" value="Thioredoxin"/>
    <property type="match status" value="1"/>
</dbReference>
<keyword evidence="1" id="KW-0813">Transport</keyword>
<dbReference type="InterPro" id="IPR005746">
    <property type="entry name" value="Thioredoxin"/>
</dbReference>
<dbReference type="EC" id="1.8.4.2" evidence="6"/>
<keyword evidence="4" id="KW-0676">Redox-active center</keyword>
<dbReference type="InterPro" id="IPR017937">
    <property type="entry name" value="Thioredoxin_CS"/>
</dbReference>
<dbReference type="InterPro" id="IPR013766">
    <property type="entry name" value="Thioredoxin_domain"/>
</dbReference>
<dbReference type="Gene3D" id="3.40.30.10">
    <property type="entry name" value="Glutaredoxin"/>
    <property type="match status" value="1"/>
</dbReference>
<gene>
    <name evidence="6" type="ORF">B1B_03591</name>
</gene>
<keyword evidence="2" id="KW-0249">Electron transport</keyword>
<evidence type="ECO:0000256" key="2">
    <source>
        <dbReference type="ARBA" id="ARBA00022982"/>
    </source>
</evidence>
<evidence type="ECO:0000259" key="5">
    <source>
        <dbReference type="PROSITE" id="PS51352"/>
    </source>
</evidence>
<feature type="domain" description="Thioredoxin" evidence="5">
    <location>
        <begin position="1"/>
        <end position="105"/>
    </location>
</feature>
<dbReference type="PANTHER" id="PTHR45663">
    <property type="entry name" value="GEO12009P1"/>
    <property type="match status" value="1"/>
</dbReference>
<dbReference type="EMBL" id="AUZY01002213">
    <property type="protein sequence ID" value="EQD72744.1"/>
    <property type="molecule type" value="Genomic_DNA"/>
</dbReference>
<proteinExistence type="predicted"/>
<evidence type="ECO:0000313" key="6">
    <source>
        <dbReference type="EMBL" id="EQD72744.1"/>
    </source>
</evidence>
<dbReference type="InterPro" id="IPR036249">
    <property type="entry name" value="Thioredoxin-like_sf"/>
</dbReference>
<name>T1CUS8_9ZZZZ</name>
<accession>T1CUS8</accession>
<comment type="caution">
    <text evidence="6">The sequence shown here is derived from an EMBL/GenBank/DDBJ whole genome shotgun (WGS) entry which is preliminary data.</text>
</comment>
<reference evidence="6" key="1">
    <citation type="submission" date="2013-08" db="EMBL/GenBank/DDBJ databases">
        <authorList>
            <person name="Mendez C."/>
            <person name="Richter M."/>
            <person name="Ferrer M."/>
            <person name="Sanchez J."/>
        </authorList>
    </citation>
    <scope>NUCLEOTIDE SEQUENCE</scope>
</reference>
<evidence type="ECO:0000256" key="4">
    <source>
        <dbReference type="ARBA" id="ARBA00023284"/>
    </source>
</evidence>
<dbReference type="GO" id="GO:0005737">
    <property type="term" value="C:cytoplasm"/>
    <property type="evidence" value="ECO:0007669"/>
    <property type="project" value="TreeGrafter"/>
</dbReference>
<keyword evidence="6" id="KW-0560">Oxidoreductase</keyword>
<organism evidence="6">
    <name type="scientific">mine drainage metagenome</name>
    <dbReference type="NCBI Taxonomy" id="410659"/>
    <lineage>
        <taxon>unclassified sequences</taxon>
        <taxon>metagenomes</taxon>
        <taxon>ecological metagenomes</taxon>
    </lineage>
</organism>
<keyword evidence="3" id="KW-1015">Disulfide bond</keyword>
<reference evidence="6" key="2">
    <citation type="journal article" date="2014" name="ISME J.">
        <title>Microbial stratification in low pH oxic and suboxic macroscopic growths along an acid mine drainage.</title>
        <authorList>
            <person name="Mendez-Garcia C."/>
            <person name="Mesa V."/>
            <person name="Sprenger R.R."/>
            <person name="Richter M."/>
            <person name="Diez M.S."/>
            <person name="Solano J."/>
            <person name="Bargiela R."/>
            <person name="Golyshina O.V."/>
            <person name="Manteca A."/>
            <person name="Ramos J.L."/>
            <person name="Gallego J.R."/>
            <person name="Llorente I."/>
            <person name="Martins Dos Santos V.A."/>
            <person name="Jensen O.N."/>
            <person name="Pelaez A.I."/>
            <person name="Sanchez J."/>
            <person name="Ferrer M."/>
        </authorList>
    </citation>
    <scope>NUCLEOTIDE SEQUENCE</scope>
</reference>
<dbReference type="CDD" id="cd02947">
    <property type="entry name" value="TRX_family"/>
    <property type="match status" value="1"/>
</dbReference>
<evidence type="ECO:0000256" key="3">
    <source>
        <dbReference type="ARBA" id="ARBA00023157"/>
    </source>
</evidence>
<protein>
    <submittedName>
        <fullName evidence="6">Thioredoxin</fullName>
        <ecNumber evidence="6">1.8.4.2</ecNumber>
    </submittedName>
</protein>
<dbReference type="AlphaFoldDB" id="T1CUS8"/>
<sequence length="105" mass="11557">MGVQEINGSQYDTFTGKNAAAVIDVWAPWCGPCRMVSPIVDHLSERYNGKVAFGKMNSDDNGEKAGALGIMSIPTILFYKQGKLVDRIVGAYPEDVIDEHVRRLL</sequence>
<dbReference type="GO" id="GO:0019153">
    <property type="term" value="F:protein-disulfide reductase (glutathione) activity"/>
    <property type="evidence" value="ECO:0007669"/>
    <property type="project" value="UniProtKB-EC"/>
</dbReference>
<dbReference type="PROSITE" id="PS00194">
    <property type="entry name" value="THIOREDOXIN_1"/>
    <property type="match status" value="1"/>
</dbReference>
<dbReference type="NCBIfam" id="TIGR01068">
    <property type="entry name" value="thioredoxin"/>
    <property type="match status" value="1"/>
</dbReference>